<gene>
    <name evidence="1" type="ORF">Ae201684_018238</name>
</gene>
<evidence type="ECO:0000313" key="1">
    <source>
        <dbReference type="EMBL" id="KAF0722761.1"/>
    </source>
</evidence>
<dbReference type="Proteomes" id="UP000481153">
    <property type="component" value="Unassembled WGS sequence"/>
</dbReference>
<dbReference type="VEuPathDB" id="FungiDB:AeMF1_005671"/>
<organism evidence="1 2">
    <name type="scientific">Aphanomyces euteiches</name>
    <dbReference type="NCBI Taxonomy" id="100861"/>
    <lineage>
        <taxon>Eukaryota</taxon>
        <taxon>Sar</taxon>
        <taxon>Stramenopiles</taxon>
        <taxon>Oomycota</taxon>
        <taxon>Saprolegniomycetes</taxon>
        <taxon>Saprolegniales</taxon>
        <taxon>Verrucalvaceae</taxon>
        <taxon>Aphanomyces</taxon>
    </lineage>
</organism>
<name>A0A6G0W6M6_9STRA</name>
<sequence length="380" mass="42892">MSEWSIAFAKYCRCKALFEPKYLRTHRTNGAKVLRCFPHCCPQHISSSVCGSSIVVRVHDPLSRLGDIVTYLHFDAAFETSLHVGDVIDESHVTADVRHETHSTGAWIACHDDVIDEKMSSRVFAFNSKRQAALGWHYRWVGGSARQQRQAFHFLRAYAFAIEASTRRLCPSRSILRHIQAHCGAPSKRLMEWSSTFEALGLVLGLTMELLPFLQSFGAAHAAAVLDKAVLERRFVAFVHHLYCNLTRALAPLHTTPRALSDQLVALGAVLHADFPQAYLEKCRTFDPSAAFASFVAQMREIYMSLRAPPEARPVALNNRPLDGSWRFKSMAIQHLSPERCPSILALLRAYKMALAFQIVQSSTCFHVRIRRFVDFDSHI</sequence>
<comment type="caution">
    <text evidence="1">The sequence shown here is derived from an EMBL/GenBank/DDBJ whole genome shotgun (WGS) entry which is preliminary data.</text>
</comment>
<protein>
    <submittedName>
        <fullName evidence="1">Uncharacterized protein</fullName>
    </submittedName>
</protein>
<dbReference type="EMBL" id="VJMJ01000326">
    <property type="protein sequence ID" value="KAF0722761.1"/>
    <property type="molecule type" value="Genomic_DNA"/>
</dbReference>
<dbReference type="VEuPathDB" id="FungiDB:AeMF1_005670"/>
<reference evidence="1 2" key="1">
    <citation type="submission" date="2019-07" db="EMBL/GenBank/DDBJ databases">
        <title>Genomics analysis of Aphanomyces spp. identifies a new class of oomycete effector associated with host adaptation.</title>
        <authorList>
            <person name="Gaulin E."/>
        </authorList>
    </citation>
    <scope>NUCLEOTIDE SEQUENCE [LARGE SCALE GENOMIC DNA]</scope>
    <source>
        <strain evidence="1 2">ATCC 201684</strain>
    </source>
</reference>
<dbReference type="AlphaFoldDB" id="A0A6G0W6M6"/>
<keyword evidence="2" id="KW-1185">Reference proteome</keyword>
<accession>A0A6G0W6M6</accession>
<evidence type="ECO:0000313" key="2">
    <source>
        <dbReference type="Proteomes" id="UP000481153"/>
    </source>
</evidence>
<proteinExistence type="predicted"/>